<protein>
    <submittedName>
        <fullName evidence="2">IclR-ED domain-containing protein</fullName>
    </submittedName>
</protein>
<reference evidence="1" key="1">
    <citation type="submission" date="2014-05" db="EMBL/GenBank/DDBJ databases">
        <title>The genome and life-stage specific transcriptomes of Globodera pallida elucidate key aspects of plant parasitism by a cyst nematode.</title>
        <authorList>
            <person name="Cotton J.A."/>
            <person name="Lilley C.J."/>
            <person name="Jones L.M."/>
            <person name="Kikuchi T."/>
            <person name="Reid A.J."/>
            <person name="Thorpe P."/>
            <person name="Tsai I.J."/>
            <person name="Beasley H."/>
            <person name="Blok V."/>
            <person name="Cock P.J.A."/>
            <person name="Van den Akker S.E."/>
            <person name="Holroyd N."/>
            <person name="Hunt M."/>
            <person name="Mantelin S."/>
            <person name="Naghra H."/>
            <person name="Pain A."/>
            <person name="Palomares-Rius J.E."/>
            <person name="Zarowiecki M."/>
            <person name="Berriman M."/>
            <person name="Jones J.T."/>
            <person name="Urwin P.E."/>
        </authorList>
    </citation>
    <scope>NUCLEOTIDE SEQUENCE [LARGE SCALE GENOMIC DNA]</scope>
    <source>
        <strain evidence="1">Lindley</strain>
    </source>
</reference>
<organism evidence="1 2">
    <name type="scientific">Globodera pallida</name>
    <name type="common">Potato cyst nematode worm</name>
    <name type="synonym">Heterodera pallida</name>
    <dbReference type="NCBI Taxonomy" id="36090"/>
    <lineage>
        <taxon>Eukaryota</taxon>
        <taxon>Metazoa</taxon>
        <taxon>Ecdysozoa</taxon>
        <taxon>Nematoda</taxon>
        <taxon>Chromadorea</taxon>
        <taxon>Rhabditida</taxon>
        <taxon>Tylenchina</taxon>
        <taxon>Tylenchomorpha</taxon>
        <taxon>Tylenchoidea</taxon>
        <taxon>Heteroderidae</taxon>
        <taxon>Heteroderinae</taxon>
        <taxon>Globodera</taxon>
    </lineage>
</organism>
<dbReference type="AlphaFoldDB" id="A0A183BHX1"/>
<keyword evidence="1" id="KW-1185">Reference proteome</keyword>
<dbReference type="Proteomes" id="UP000050741">
    <property type="component" value="Unassembled WGS sequence"/>
</dbReference>
<reference evidence="2" key="2">
    <citation type="submission" date="2016-06" db="UniProtKB">
        <authorList>
            <consortium name="WormBaseParasite"/>
        </authorList>
    </citation>
    <scope>IDENTIFICATION</scope>
</reference>
<accession>A0A183BHX1</accession>
<dbReference type="WBParaSite" id="GPLIN_000020000">
    <property type="protein sequence ID" value="GPLIN_000020000"/>
    <property type="gene ID" value="GPLIN_000020000"/>
</dbReference>
<sequence length="78" mass="8726">MCHCSCGTCAKALQHHRMCHAFWLPGVAGTSVQTFAGTPPEAFAIIGPIERSLFVEKVQHDNMRNALRQVVELMILYR</sequence>
<proteinExistence type="predicted"/>
<name>A0A183BHX1_GLOPA</name>
<evidence type="ECO:0000313" key="2">
    <source>
        <dbReference type="WBParaSite" id="GPLIN_000020000"/>
    </source>
</evidence>
<evidence type="ECO:0000313" key="1">
    <source>
        <dbReference type="Proteomes" id="UP000050741"/>
    </source>
</evidence>